<dbReference type="AlphaFoldDB" id="A0A554A0W3"/>
<comment type="caution">
    <text evidence="2">The sequence shown here is derived from an EMBL/GenBank/DDBJ whole genome shotgun (WGS) entry which is preliminary data.</text>
</comment>
<gene>
    <name evidence="2" type="ORF">FN960_06205</name>
</gene>
<organism evidence="2 3">
    <name type="scientific">Alkalicoccobacillus porphyridii</name>
    <dbReference type="NCBI Taxonomy" id="2597270"/>
    <lineage>
        <taxon>Bacteria</taxon>
        <taxon>Bacillati</taxon>
        <taxon>Bacillota</taxon>
        <taxon>Bacilli</taxon>
        <taxon>Bacillales</taxon>
        <taxon>Bacillaceae</taxon>
        <taxon>Alkalicoccobacillus</taxon>
    </lineage>
</organism>
<dbReference type="Proteomes" id="UP000318521">
    <property type="component" value="Unassembled WGS sequence"/>
</dbReference>
<name>A0A554A0W3_9BACI</name>
<keyword evidence="1" id="KW-0812">Transmembrane</keyword>
<proteinExistence type="predicted"/>
<evidence type="ECO:0008006" key="4">
    <source>
        <dbReference type="Google" id="ProtNLM"/>
    </source>
</evidence>
<dbReference type="OrthoDB" id="2936209at2"/>
<keyword evidence="3" id="KW-1185">Reference proteome</keyword>
<reference evidence="2 3" key="1">
    <citation type="submission" date="2019-07" db="EMBL/GenBank/DDBJ databases">
        <authorList>
            <person name="Park Y.J."/>
            <person name="Jeong S.E."/>
            <person name="Jung H.S."/>
        </authorList>
    </citation>
    <scope>NUCLEOTIDE SEQUENCE [LARGE SCALE GENOMIC DNA]</scope>
    <source>
        <strain evidence="3">P16(2019)</strain>
    </source>
</reference>
<sequence length="167" mass="19118">MTSEPVRDADVEDVPVSEEEALKLYVGDKYNYYQKKWAIGEDGKPKLLSFNVGGFFGTFWWAAGRSMYLFATYFFCLVIGADLLFLLTDIALWEGVSFGLIGLVVYGLFGNHTYHHYATKKARKMLAENRSRKEIMDAGGFLWRRFFACLGIYFLYASFSLFVLGIE</sequence>
<dbReference type="RefSeq" id="WP_143847827.1">
    <property type="nucleotide sequence ID" value="NZ_VLXZ01000003.1"/>
</dbReference>
<feature type="transmembrane region" description="Helical" evidence="1">
    <location>
        <begin position="96"/>
        <end position="114"/>
    </location>
</feature>
<evidence type="ECO:0000256" key="1">
    <source>
        <dbReference type="SAM" id="Phobius"/>
    </source>
</evidence>
<keyword evidence="1" id="KW-0472">Membrane</keyword>
<accession>A0A554A0W3</accession>
<dbReference type="EMBL" id="VLXZ01000003">
    <property type="protein sequence ID" value="TSB47328.1"/>
    <property type="molecule type" value="Genomic_DNA"/>
</dbReference>
<feature type="transmembrane region" description="Helical" evidence="1">
    <location>
        <begin position="70"/>
        <end position="90"/>
    </location>
</feature>
<evidence type="ECO:0000313" key="3">
    <source>
        <dbReference type="Proteomes" id="UP000318521"/>
    </source>
</evidence>
<evidence type="ECO:0000313" key="2">
    <source>
        <dbReference type="EMBL" id="TSB47328.1"/>
    </source>
</evidence>
<protein>
    <recommendedName>
        <fullName evidence="4">DUF2628 domain-containing protein</fullName>
    </recommendedName>
</protein>
<feature type="transmembrane region" description="Helical" evidence="1">
    <location>
        <begin position="142"/>
        <end position="166"/>
    </location>
</feature>
<keyword evidence="1" id="KW-1133">Transmembrane helix</keyword>